<protein>
    <recommendedName>
        <fullName evidence="4">LPXTG cell wall anchor domain-containing protein</fullName>
    </recommendedName>
</protein>
<gene>
    <name evidence="2" type="ORF">GCM10025783_04340</name>
</gene>
<comment type="caution">
    <text evidence="2">The sequence shown here is derived from an EMBL/GenBank/DDBJ whole genome shotgun (WGS) entry which is preliminary data.</text>
</comment>
<dbReference type="Proteomes" id="UP001500121">
    <property type="component" value="Unassembled WGS sequence"/>
</dbReference>
<evidence type="ECO:0000313" key="3">
    <source>
        <dbReference type="Proteomes" id="UP001500121"/>
    </source>
</evidence>
<evidence type="ECO:0000256" key="1">
    <source>
        <dbReference type="SAM" id="Phobius"/>
    </source>
</evidence>
<evidence type="ECO:0008006" key="4">
    <source>
        <dbReference type="Google" id="ProtNLM"/>
    </source>
</evidence>
<keyword evidence="1" id="KW-0812">Transmembrane</keyword>
<dbReference type="EMBL" id="BAABLP010000001">
    <property type="protein sequence ID" value="GAA4737127.1"/>
    <property type="molecule type" value="Genomic_DNA"/>
</dbReference>
<reference evidence="3" key="1">
    <citation type="journal article" date="2019" name="Int. J. Syst. Evol. Microbiol.">
        <title>The Global Catalogue of Microorganisms (GCM) 10K type strain sequencing project: providing services to taxonomists for standard genome sequencing and annotation.</title>
        <authorList>
            <consortium name="The Broad Institute Genomics Platform"/>
            <consortium name="The Broad Institute Genome Sequencing Center for Infectious Disease"/>
            <person name="Wu L."/>
            <person name="Ma J."/>
        </authorList>
    </citation>
    <scope>NUCLEOTIDE SEQUENCE [LARGE SCALE GENOMIC DNA]</scope>
    <source>
        <strain evidence="3">JCM 19015</strain>
    </source>
</reference>
<feature type="transmembrane region" description="Helical" evidence="1">
    <location>
        <begin position="25"/>
        <end position="42"/>
    </location>
</feature>
<evidence type="ECO:0000313" key="2">
    <source>
        <dbReference type="EMBL" id="GAA4737127.1"/>
    </source>
</evidence>
<keyword evidence="1" id="KW-0472">Membrane</keyword>
<keyword evidence="3" id="KW-1185">Reference proteome</keyword>
<organism evidence="2 3">
    <name type="scientific">Amnibacterium soli</name>
    <dbReference type="NCBI Taxonomy" id="1282736"/>
    <lineage>
        <taxon>Bacteria</taxon>
        <taxon>Bacillati</taxon>
        <taxon>Actinomycetota</taxon>
        <taxon>Actinomycetes</taxon>
        <taxon>Micrococcales</taxon>
        <taxon>Microbacteriaceae</taxon>
        <taxon>Amnibacterium</taxon>
    </lineage>
</organism>
<sequence>MPLTATALVPLLSAAGVQSQTFMPFVLILAPIALILLLLFVVGRQRRHRKPGDHD</sequence>
<keyword evidence="1" id="KW-1133">Transmembrane helix</keyword>
<proteinExistence type="predicted"/>
<dbReference type="RefSeq" id="WP_345479282.1">
    <property type="nucleotide sequence ID" value="NZ_BAABLP010000001.1"/>
</dbReference>
<accession>A0ABP8YS20</accession>
<name>A0ABP8YS20_9MICO</name>